<feature type="region of interest" description="Disordered" evidence="1">
    <location>
        <begin position="158"/>
        <end position="181"/>
    </location>
</feature>
<reference evidence="4" key="1">
    <citation type="journal article" date="2023" name="Mar. Drugs">
        <title>Gemmata algarum, a Novel Planctomycete Isolated from an Algal Mat, Displays Antimicrobial Activity.</title>
        <authorList>
            <person name="Kumar G."/>
            <person name="Kallscheuer N."/>
            <person name="Kashif M."/>
            <person name="Ahamad S."/>
            <person name="Jagadeeshwari U."/>
            <person name="Pannikurungottu S."/>
            <person name="Haufschild T."/>
            <person name="Kabuu M."/>
            <person name="Sasikala C."/>
            <person name="Jogler C."/>
            <person name="Ramana C."/>
        </authorList>
    </citation>
    <scope>NUCLEOTIDE SEQUENCE [LARGE SCALE GENOMIC DNA]</scope>
    <source>
        <strain evidence="4">JC673</strain>
    </source>
</reference>
<name>A0ABU5F3U7_9BACT</name>
<dbReference type="GO" id="GO:0016779">
    <property type="term" value="F:nucleotidyltransferase activity"/>
    <property type="evidence" value="ECO:0007669"/>
    <property type="project" value="UniProtKB-KW"/>
</dbReference>
<sequence>MSHVFQVGAGSGGMAVLDLLARDPAVTRVTLIEPDVYAAHNVYRHLFPPAAVGRLKADLATEWLRALRPDLQVTALVSDITDPTRQAEFAALAAECDVGVCAADNEAAKFAFDALMRAAGKPWTLGEVLSGGIGGWVHRFAPGEACYGCVASHLKREVTEQPTGPPPDYSNPNGTQPETTIPAGKASIATVAGLHALVTLGEIASRPASDFTSLLFSLQPVPGVFDAAFRAHRMKVPRSPACLTCGNANPLPAGDALDAALAGALGRLGAN</sequence>
<protein>
    <submittedName>
        <fullName evidence="3">ThiF family adenylyltransferase</fullName>
    </submittedName>
</protein>
<comment type="caution">
    <text evidence="3">The sequence shown here is derived from an EMBL/GenBank/DDBJ whole genome shotgun (WGS) entry which is preliminary data.</text>
</comment>
<dbReference type="Proteomes" id="UP001272242">
    <property type="component" value="Unassembled WGS sequence"/>
</dbReference>
<dbReference type="Pfam" id="PF00899">
    <property type="entry name" value="ThiF"/>
    <property type="match status" value="1"/>
</dbReference>
<proteinExistence type="predicted"/>
<dbReference type="InterPro" id="IPR000594">
    <property type="entry name" value="ThiF_NAD_FAD-bd"/>
</dbReference>
<feature type="domain" description="THIF-type NAD/FAD binding fold" evidence="2">
    <location>
        <begin position="2"/>
        <end position="203"/>
    </location>
</feature>
<gene>
    <name evidence="3" type="ORF">R5W23_003527</name>
</gene>
<organism evidence="3 4">
    <name type="scientific">Gemmata algarum</name>
    <dbReference type="NCBI Taxonomy" id="2975278"/>
    <lineage>
        <taxon>Bacteria</taxon>
        <taxon>Pseudomonadati</taxon>
        <taxon>Planctomycetota</taxon>
        <taxon>Planctomycetia</taxon>
        <taxon>Gemmatales</taxon>
        <taxon>Gemmataceae</taxon>
        <taxon>Gemmata</taxon>
    </lineage>
</organism>
<evidence type="ECO:0000313" key="3">
    <source>
        <dbReference type="EMBL" id="MDY3562081.1"/>
    </source>
</evidence>
<accession>A0ABU5F3U7</accession>
<dbReference type="InterPro" id="IPR035985">
    <property type="entry name" value="Ubiquitin-activating_enz"/>
</dbReference>
<evidence type="ECO:0000256" key="1">
    <source>
        <dbReference type="SAM" id="MobiDB-lite"/>
    </source>
</evidence>
<dbReference type="SUPFAM" id="SSF69572">
    <property type="entry name" value="Activating enzymes of the ubiquitin-like proteins"/>
    <property type="match status" value="1"/>
</dbReference>
<evidence type="ECO:0000313" key="4">
    <source>
        <dbReference type="Proteomes" id="UP001272242"/>
    </source>
</evidence>
<keyword evidence="3" id="KW-0808">Transferase</keyword>
<evidence type="ECO:0000259" key="2">
    <source>
        <dbReference type="Pfam" id="PF00899"/>
    </source>
</evidence>
<feature type="compositionally biased region" description="Polar residues" evidence="1">
    <location>
        <begin position="170"/>
        <end position="179"/>
    </location>
</feature>
<dbReference type="EMBL" id="JAXBLV010000207">
    <property type="protein sequence ID" value="MDY3562081.1"/>
    <property type="molecule type" value="Genomic_DNA"/>
</dbReference>
<keyword evidence="3" id="KW-0548">Nucleotidyltransferase</keyword>
<dbReference type="RefSeq" id="WP_320688417.1">
    <property type="nucleotide sequence ID" value="NZ_JAXBLV010000207.1"/>
</dbReference>
<dbReference type="Gene3D" id="3.40.50.720">
    <property type="entry name" value="NAD(P)-binding Rossmann-like Domain"/>
    <property type="match status" value="1"/>
</dbReference>
<keyword evidence="4" id="KW-1185">Reference proteome</keyword>